<comment type="caution">
    <text evidence="6">The sequence shown here is derived from an EMBL/GenBank/DDBJ whole genome shotgun (WGS) entry which is preliminary data.</text>
</comment>
<gene>
    <name evidence="6" type="ORF">NPX13_g6630</name>
</gene>
<keyword evidence="3" id="KW-0234">DNA repair</keyword>
<dbReference type="InterPro" id="IPR011257">
    <property type="entry name" value="DNA_glycosylase"/>
</dbReference>
<evidence type="ECO:0000256" key="4">
    <source>
        <dbReference type="SAM" id="MobiDB-lite"/>
    </source>
</evidence>
<dbReference type="Pfam" id="PF00730">
    <property type="entry name" value="HhH-GPD"/>
    <property type="match status" value="1"/>
</dbReference>
<dbReference type="Gene3D" id="1.10.1670.40">
    <property type="match status" value="1"/>
</dbReference>
<dbReference type="SMART" id="SM00478">
    <property type="entry name" value="ENDO3c"/>
    <property type="match status" value="1"/>
</dbReference>
<dbReference type="GO" id="GO:0043916">
    <property type="term" value="F:DNA-7-methylguanine glycosylase activity"/>
    <property type="evidence" value="ECO:0007669"/>
    <property type="project" value="TreeGrafter"/>
</dbReference>
<sequence length="498" mass="54137">MPAITCAFRPLFFVASRPPSRRYASTVTIPVSRLGVVPVRGYQHLDWCIIETSKAVALRGASHRPRLTTTSSCLDLVHPRVLAPHSADSIGHGIRLGTTMSTRRSARLKAASEVDAPLSDTSTMAPLPAPARKGRKRKAETEPDAELDGSPKKSSTKVSTTPNKRRNQRTSTPPPPSTPAPSNVKLMGEPAALGAPTYATPPSKKPRAAAVNRLADSNATLATLLSPETSRVVTSKRTRARSPSASPTKEPNVGVSRVAATANVLEEGNKFLISVDPRMRPLVENHHCRIFSPEGLAEQIDPFEALCSGIISQQVSGAAAKSIKNKFINLFYEGEDGSPEPEQKQSDDENEGEEQIKKRRFPVPSQVIEVPLEKLRTAGLSQRKAEYVSGLAEQFVNGNLSAAMLADAPYEEVITQLTAVRGLGLWSAEMFACFGLKRVDVFSLGDLGVQRGMAAFVGRDIAKLKNKGGKFKYMSEADMKELSDKFKPYRSLFMWYSK</sequence>
<dbReference type="PANTHER" id="PTHR43003">
    <property type="entry name" value="DNA-3-METHYLADENINE GLYCOSYLASE"/>
    <property type="match status" value="1"/>
</dbReference>
<evidence type="ECO:0000259" key="5">
    <source>
        <dbReference type="SMART" id="SM00478"/>
    </source>
</evidence>
<dbReference type="Proteomes" id="UP001148614">
    <property type="component" value="Unassembled WGS sequence"/>
</dbReference>
<dbReference type="EMBL" id="JANPWZ010001196">
    <property type="protein sequence ID" value="KAJ3567844.1"/>
    <property type="molecule type" value="Genomic_DNA"/>
</dbReference>
<feature type="domain" description="HhH-GPD" evidence="5">
    <location>
        <begin position="311"/>
        <end position="492"/>
    </location>
</feature>
<reference evidence="6" key="1">
    <citation type="submission" date="2022-07" db="EMBL/GenBank/DDBJ databases">
        <title>Genome Sequence of Xylaria arbuscula.</title>
        <authorList>
            <person name="Buettner E."/>
        </authorList>
    </citation>
    <scope>NUCLEOTIDE SEQUENCE</scope>
    <source>
        <strain evidence="6">VT107</strain>
    </source>
</reference>
<name>A0A9W8TL86_9PEZI</name>
<dbReference type="SUPFAM" id="SSF48150">
    <property type="entry name" value="DNA-glycosylase"/>
    <property type="match status" value="1"/>
</dbReference>
<evidence type="ECO:0000256" key="3">
    <source>
        <dbReference type="ARBA" id="ARBA00023204"/>
    </source>
</evidence>
<dbReference type="InterPro" id="IPR003265">
    <property type="entry name" value="HhH-GPD_domain"/>
</dbReference>
<protein>
    <recommendedName>
        <fullName evidence="5">HhH-GPD domain-containing protein</fullName>
    </recommendedName>
</protein>
<dbReference type="PANTHER" id="PTHR43003:SF5">
    <property type="entry name" value="DNA-3-METHYLADENINE GLYCOSYLASE"/>
    <property type="match status" value="1"/>
</dbReference>
<comment type="similarity">
    <text evidence="1">Belongs to the alkylbase DNA glycosidase AlkA family.</text>
</comment>
<dbReference type="GO" id="GO:0032131">
    <property type="term" value="F:alkylated DNA binding"/>
    <property type="evidence" value="ECO:0007669"/>
    <property type="project" value="TreeGrafter"/>
</dbReference>
<dbReference type="AlphaFoldDB" id="A0A9W8TL86"/>
<dbReference type="InterPro" id="IPR051912">
    <property type="entry name" value="Alkylbase_DNA_Glycosylase/TA"/>
</dbReference>
<dbReference type="Gene3D" id="1.10.340.30">
    <property type="entry name" value="Hypothetical protein, domain 2"/>
    <property type="match status" value="1"/>
</dbReference>
<accession>A0A9W8TL86</accession>
<proteinExistence type="inferred from homology"/>
<dbReference type="GO" id="GO:0005634">
    <property type="term" value="C:nucleus"/>
    <property type="evidence" value="ECO:0007669"/>
    <property type="project" value="TreeGrafter"/>
</dbReference>
<organism evidence="6 7">
    <name type="scientific">Xylaria arbuscula</name>
    <dbReference type="NCBI Taxonomy" id="114810"/>
    <lineage>
        <taxon>Eukaryota</taxon>
        <taxon>Fungi</taxon>
        <taxon>Dikarya</taxon>
        <taxon>Ascomycota</taxon>
        <taxon>Pezizomycotina</taxon>
        <taxon>Sordariomycetes</taxon>
        <taxon>Xylariomycetidae</taxon>
        <taxon>Xylariales</taxon>
        <taxon>Xylariaceae</taxon>
        <taxon>Xylaria</taxon>
    </lineage>
</organism>
<evidence type="ECO:0000256" key="1">
    <source>
        <dbReference type="ARBA" id="ARBA00010817"/>
    </source>
</evidence>
<evidence type="ECO:0000256" key="2">
    <source>
        <dbReference type="ARBA" id="ARBA00022763"/>
    </source>
</evidence>
<feature type="region of interest" description="Disordered" evidence="4">
    <location>
        <begin position="226"/>
        <end position="254"/>
    </location>
</feature>
<feature type="region of interest" description="Disordered" evidence="4">
    <location>
        <begin position="334"/>
        <end position="358"/>
    </location>
</feature>
<evidence type="ECO:0000313" key="6">
    <source>
        <dbReference type="EMBL" id="KAJ3567844.1"/>
    </source>
</evidence>
<dbReference type="FunFam" id="1.10.340.30:FF:000004">
    <property type="entry name" value="DNA-3-methyladenine glycosylase II"/>
    <property type="match status" value="1"/>
</dbReference>
<dbReference type="GO" id="GO:0008725">
    <property type="term" value="F:DNA-3-methyladenine glycosylase activity"/>
    <property type="evidence" value="ECO:0007669"/>
    <property type="project" value="TreeGrafter"/>
</dbReference>
<dbReference type="CDD" id="cd00056">
    <property type="entry name" value="ENDO3c"/>
    <property type="match status" value="1"/>
</dbReference>
<feature type="compositionally biased region" description="Low complexity" evidence="4">
    <location>
        <begin position="152"/>
        <end position="161"/>
    </location>
</feature>
<dbReference type="VEuPathDB" id="FungiDB:F4678DRAFT_387317"/>
<keyword evidence="7" id="KW-1185">Reference proteome</keyword>
<evidence type="ECO:0000313" key="7">
    <source>
        <dbReference type="Proteomes" id="UP001148614"/>
    </source>
</evidence>
<keyword evidence="2" id="KW-0227">DNA damage</keyword>
<dbReference type="GO" id="GO:0006307">
    <property type="term" value="P:DNA alkylation repair"/>
    <property type="evidence" value="ECO:0007669"/>
    <property type="project" value="TreeGrafter"/>
</dbReference>
<dbReference type="GO" id="GO:0006285">
    <property type="term" value="P:base-excision repair, AP site formation"/>
    <property type="evidence" value="ECO:0007669"/>
    <property type="project" value="UniProtKB-ARBA"/>
</dbReference>
<dbReference type="GO" id="GO:0032993">
    <property type="term" value="C:protein-DNA complex"/>
    <property type="evidence" value="ECO:0007669"/>
    <property type="project" value="TreeGrafter"/>
</dbReference>
<feature type="region of interest" description="Disordered" evidence="4">
    <location>
        <begin position="105"/>
        <end position="187"/>
    </location>
</feature>